<evidence type="ECO:0000256" key="3">
    <source>
        <dbReference type="ARBA" id="ARBA00023082"/>
    </source>
</evidence>
<dbReference type="InterPro" id="IPR039425">
    <property type="entry name" value="RNA_pol_sigma-70-like"/>
</dbReference>
<keyword evidence="3" id="KW-0731">Sigma factor</keyword>
<dbReference type="SUPFAM" id="SSF88659">
    <property type="entry name" value="Sigma3 and sigma4 domains of RNA polymerase sigma factors"/>
    <property type="match status" value="1"/>
</dbReference>
<dbReference type="GO" id="GO:0003677">
    <property type="term" value="F:DNA binding"/>
    <property type="evidence" value="ECO:0007669"/>
    <property type="project" value="InterPro"/>
</dbReference>
<evidence type="ECO:0000256" key="4">
    <source>
        <dbReference type="ARBA" id="ARBA00023163"/>
    </source>
</evidence>
<organism evidence="7 8">
    <name type="scientific">Bacteroides intestinalis</name>
    <dbReference type="NCBI Taxonomy" id="329854"/>
    <lineage>
        <taxon>Bacteria</taxon>
        <taxon>Pseudomonadati</taxon>
        <taxon>Bacteroidota</taxon>
        <taxon>Bacteroidia</taxon>
        <taxon>Bacteroidales</taxon>
        <taxon>Bacteroidaceae</taxon>
        <taxon>Bacteroides</taxon>
    </lineage>
</organism>
<dbReference type="PANTHER" id="PTHR43133">
    <property type="entry name" value="RNA POLYMERASE ECF-TYPE SIGMA FACTO"/>
    <property type="match status" value="1"/>
</dbReference>
<dbReference type="PANTHER" id="PTHR43133:SF46">
    <property type="entry name" value="RNA POLYMERASE SIGMA-70 FACTOR ECF SUBFAMILY"/>
    <property type="match status" value="1"/>
</dbReference>
<feature type="domain" description="RNA polymerase sigma factor 70 region 4 type 2" evidence="6">
    <location>
        <begin position="121"/>
        <end position="169"/>
    </location>
</feature>
<dbReference type="Proteomes" id="UP000283850">
    <property type="component" value="Unassembled WGS sequence"/>
</dbReference>
<dbReference type="InterPro" id="IPR036388">
    <property type="entry name" value="WH-like_DNA-bd_sf"/>
</dbReference>
<dbReference type="GO" id="GO:0006352">
    <property type="term" value="P:DNA-templated transcription initiation"/>
    <property type="evidence" value="ECO:0007669"/>
    <property type="project" value="InterPro"/>
</dbReference>
<dbReference type="InterPro" id="IPR007627">
    <property type="entry name" value="RNA_pol_sigma70_r2"/>
</dbReference>
<proteinExistence type="inferred from homology"/>
<dbReference type="InterPro" id="IPR013324">
    <property type="entry name" value="RNA_pol_sigma_r3/r4-like"/>
</dbReference>
<sequence>MILKERDSVENEDDFLKVLEISYKKHYNLLYNYGLKFINDSKQVEDFIQNIFVKLCRRGNLHNIDDLRIYLLRAMRNTVYDHYTSRHDTFSIDNIAFSLTDDEESFRNFFAKDDKEMRQCQSLLKAINALPTQQKQILYLFYIKGLSHKEIGEILDILPQSSMNSVSKTIRRLQKELREE</sequence>
<evidence type="ECO:0000313" key="7">
    <source>
        <dbReference type="EMBL" id="RGV57364.1"/>
    </source>
</evidence>
<name>A0A412YIY6_9BACE</name>
<dbReference type="Gene3D" id="1.10.10.10">
    <property type="entry name" value="Winged helix-like DNA-binding domain superfamily/Winged helix DNA-binding domain"/>
    <property type="match status" value="1"/>
</dbReference>
<dbReference type="RefSeq" id="WP_022393326.1">
    <property type="nucleotide sequence ID" value="NZ_QRZF01000002.1"/>
</dbReference>
<dbReference type="InterPro" id="IPR013249">
    <property type="entry name" value="RNA_pol_sigma70_r4_t2"/>
</dbReference>
<evidence type="ECO:0000259" key="5">
    <source>
        <dbReference type="Pfam" id="PF04542"/>
    </source>
</evidence>
<protein>
    <submittedName>
        <fullName evidence="7">Sigma-70 family RNA polymerase sigma factor</fullName>
    </submittedName>
</protein>
<dbReference type="InterPro" id="IPR014284">
    <property type="entry name" value="RNA_pol_sigma-70_dom"/>
</dbReference>
<dbReference type="SUPFAM" id="SSF88946">
    <property type="entry name" value="Sigma2 domain of RNA polymerase sigma factors"/>
    <property type="match status" value="1"/>
</dbReference>
<evidence type="ECO:0000256" key="2">
    <source>
        <dbReference type="ARBA" id="ARBA00023015"/>
    </source>
</evidence>
<gene>
    <name evidence="7" type="ORF">DWW10_04820</name>
</gene>
<reference evidence="7 8" key="1">
    <citation type="submission" date="2018-08" db="EMBL/GenBank/DDBJ databases">
        <title>A genome reference for cultivated species of the human gut microbiota.</title>
        <authorList>
            <person name="Zou Y."/>
            <person name="Xue W."/>
            <person name="Luo G."/>
        </authorList>
    </citation>
    <scope>NUCLEOTIDE SEQUENCE [LARGE SCALE GENOMIC DNA]</scope>
    <source>
        <strain evidence="7 8">AF14-32</strain>
    </source>
</reference>
<dbReference type="Pfam" id="PF08281">
    <property type="entry name" value="Sigma70_r4_2"/>
    <property type="match status" value="1"/>
</dbReference>
<dbReference type="AlphaFoldDB" id="A0A412YIY6"/>
<keyword evidence="4" id="KW-0804">Transcription</keyword>
<dbReference type="GO" id="GO:0016987">
    <property type="term" value="F:sigma factor activity"/>
    <property type="evidence" value="ECO:0007669"/>
    <property type="project" value="UniProtKB-KW"/>
</dbReference>
<dbReference type="Pfam" id="PF04542">
    <property type="entry name" value="Sigma70_r2"/>
    <property type="match status" value="1"/>
</dbReference>
<feature type="domain" description="RNA polymerase sigma-70 region 2" evidence="5">
    <location>
        <begin position="23"/>
        <end position="86"/>
    </location>
</feature>
<keyword evidence="2" id="KW-0805">Transcription regulation</keyword>
<dbReference type="Gene3D" id="1.10.1740.10">
    <property type="match status" value="1"/>
</dbReference>
<dbReference type="InterPro" id="IPR013325">
    <property type="entry name" value="RNA_pol_sigma_r2"/>
</dbReference>
<accession>A0A412YIY6</accession>
<comment type="similarity">
    <text evidence="1">Belongs to the sigma-70 factor family. ECF subfamily.</text>
</comment>
<dbReference type="EMBL" id="QRZF01000002">
    <property type="protein sequence ID" value="RGV57364.1"/>
    <property type="molecule type" value="Genomic_DNA"/>
</dbReference>
<dbReference type="CDD" id="cd06171">
    <property type="entry name" value="Sigma70_r4"/>
    <property type="match status" value="1"/>
</dbReference>
<evidence type="ECO:0000259" key="6">
    <source>
        <dbReference type="Pfam" id="PF08281"/>
    </source>
</evidence>
<evidence type="ECO:0000313" key="8">
    <source>
        <dbReference type="Proteomes" id="UP000283850"/>
    </source>
</evidence>
<evidence type="ECO:0000256" key="1">
    <source>
        <dbReference type="ARBA" id="ARBA00010641"/>
    </source>
</evidence>
<comment type="caution">
    <text evidence="7">The sequence shown here is derived from an EMBL/GenBank/DDBJ whole genome shotgun (WGS) entry which is preliminary data.</text>
</comment>
<dbReference type="NCBIfam" id="TIGR02937">
    <property type="entry name" value="sigma70-ECF"/>
    <property type="match status" value="1"/>
</dbReference>